<keyword evidence="1" id="KW-0946">Virion</keyword>
<keyword evidence="1" id="KW-0167">Capsid protein</keyword>
<protein>
    <submittedName>
        <fullName evidence="1">Spore coat protein CotO</fullName>
    </submittedName>
</protein>
<dbReference type="Proteomes" id="UP000248555">
    <property type="component" value="Unassembled WGS sequence"/>
</dbReference>
<reference evidence="1 2" key="1">
    <citation type="submission" date="2018-06" db="EMBL/GenBank/DDBJ databases">
        <title>Genomic Encyclopedia of Type Strains, Phase III (KMG-III): the genomes of soil and plant-associated and newly described type strains.</title>
        <authorList>
            <person name="Whitman W."/>
        </authorList>
    </citation>
    <scope>NUCLEOTIDE SEQUENCE [LARGE SCALE GENOMIC DNA]</scope>
    <source>
        <strain evidence="1 2">CGMCC 1.8979</strain>
    </source>
</reference>
<dbReference type="Pfam" id="PF14153">
    <property type="entry name" value="Spore_coat_CotO"/>
    <property type="match status" value="1"/>
</dbReference>
<sequence length="137" mass="15850">MKTHQAVPNSPLLYIVQPKLKQTVTYMQETFIGHAEKDKKQTQEAQETFATKEFQKMTLGEKLNFLANLPAHLANIKCNLIMDNTNYEGYIIEYKDKQVVFQTAKDNERITLLPEKIVSLTLIGLEEEQTFVNKEDK</sequence>
<gene>
    <name evidence="1" type="ORF">B0I26_12249</name>
</gene>
<proteinExistence type="predicted"/>
<dbReference type="InterPro" id="IPR025439">
    <property type="entry name" value="Spore_coat_CotO"/>
</dbReference>
<dbReference type="OrthoDB" id="2973244at2"/>
<dbReference type="AlphaFoldDB" id="A0A327Y4K1"/>
<comment type="caution">
    <text evidence="1">The sequence shown here is derived from an EMBL/GenBank/DDBJ whole genome shotgun (WGS) entry which is preliminary data.</text>
</comment>
<dbReference type="EMBL" id="QLMH01000022">
    <property type="protein sequence ID" value="RAK15357.1"/>
    <property type="molecule type" value="Genomic_DNA"/>
</dbReference>
<dbReference type="RefSeq" id="WP_111646422.1">
    <property type="nucleotide sequence ID" value="NZ_QLMH01000022.1"/>
</dbReference>
<accession>A0A327Y4K1</accession>
<organism evidence="1 2">
    <name type="scientific">Paranoxybacillus vitaminiphilus</name>
    <dbReference type="NCBI Taxonomy" id="581036"/>
    <lineage>
        <taxon>Bacteria</taxon>
        <taxon>Bacillati</taxon>
        <taxon>Bacillota</taxon>
        <taxon>Bacilli</taxon>
        <taxon>Bacillales</taxon>
        <taxon>Anoxybacillaceae</taxon>
        <taxon>Paranoxybacillus</taxon>
    </lineage>
</organism>
<name>A0A327Y4K1_9BACL</name>
<evidence type="ECO:0000313" key="2">
    <source>
        <dbReference type="Proteomes" id="UP000248555"/>
    </source>
</evidence>
<keyword evidence="2" id="KW-1185">Reference proteome</keyword>
<evidence type="ECO:0000313" key="1">
    <source>
        <dbReference type="EMBL" id="RAK15357.1"/>
    </source>
</evidence>